<evidence type="ECO:0000313" key="1">
    <source>
        <dbReference type="EMBL" id="SVC48711.1"/>
    </source>
</evidence>
<organism evidence="1">
    <name type="scientific">marine metagenome</name>
    <dbReference type="NCBI Taxonomy" id="408172"/>
    <lineage>
        <taxon>unclassified sequences</taxon>
        <taxon>metagenomes</taxon>
        <taxon>ecological metagenomes</taxon>
    </lineage>
</organism>
<name>A0A382MN17_9ZZZZ</name>
<protein>
    <submittedName>
        <fullName evidence="1">Uncharacterized protein</fullName>
    </submittedName>
</protein>
<dbReference type="AlphaFoldDB" id="A0A382MN17"/>
<accession>A0A382MN17</accession>
<sequence length="46" mass="5212">MLLDNCDLSISLSAFNKHTFKDKGSCFDISLLQKQTVSTILHQNKK</sequence>
<dbReference type="EMBL" id="UINC01093913">
    <property type="protein sequence ID" value="SVC48711.1"/>
    <property type="molecule type" value="Genomic_DNA"/>
</dbReference>
<proteinExistence type="predicted"/>
<reference evidence="1" key="1">
    <citation type="submission" date="2018-05" db="EMBL/GenBank/DDBJ databases">
        <authorList>
            <person name="Lanie J.A."/>
            <person name="Ng W.-L."/>
            <person name="Kazmierczak K.M."/>
            <person name="Andrzejewski T.M."/>
            <person name="Davidsen T.M."/>
            <person name="Wayne K.J."/>
            <person name="Tettelin H."/>
            <person name="Glass J.I."/>
            <person name="Rusch D."/>
            <person name="Podicherti R."/>
            <person name="Tsui H.-C.T."/>
            <person name="Winkler M.E."/>
        </authorList>
    </citation>
    <scope>NUCLEOTIDE SEQUENCE</scope>
</reference>
<gene>
    <name evidence="1" type="ORF">METZ01_LOCUS301565</name>
</gene>